<keyword evidence="4" id="KW-1185">Reference proteome</keyword>
<dbReference type="InterPro" id="IPR010610">
    <property type="entry name" value="EryCIII-like_C"/>
</dbReference>
<evidence type="ECO:0000313" key="4">
    <source>
        <dbReference type="Proteomes" id="UP000467305"/>
    </source>
</evidence>
<dbReference type="Gene3D" id="3.40.50.2000">
    <property type="entry name" value="Glycogen Phosphorylase B"/>
    <property type="match status" value="2"/>
</dbReference>
<feature type="domain" description="Glycosyltransferase family 28 N-terminal" evidence="1">
    <location>
        <begin position="3"/>
        <end position="83"/>
    </location>
</feature>
<accession>A0A7J5A8C1</accession>
<dbReference type="RefSeq" id="WP_150901318.1">
    <property type="nucleotide sequence ID" value="NZ_WAAU01000035.1"/>
</dbReference>
<dbReference type="PANTHER" id="PTHR48050:SF13">
    <property type="entry name" value="STEROL 3-BETA-GLUCOSYLTRANSFERASE UGT80A2"/>
    <property type="match status" value="1"/>
</dbReference>
<dbReference type="SUPFAM" id="SSF53756">
    <property type="entry name" value="UDP-Glycosyltransferase/glycogen phosphorylase"/>
    <property type="match status" value="1"/>
</dbReference>
<gene>
    <name evidence="3" type="ORF">F7018_17085</name>
</gene>
<dbReference type="PANTHER" id="PTHR48050">
    <property type="entry name" value="STEROL 3-BETA-GLUCOSYLTRANSFERASE"/>
    <property type="match status" value="1"/>
</dbReference>
<dbReference type="GO" id="GO:0033072">
    <property type="term" value="P:vancomycin biosynthetic process"/>
    <property type="evidence" value="ECO:0007669"/>
    <property type="project" value="UniProtKB-ARBA"/>
</dbReference>
<keyword evidence="3" id="KW-0808">Transferase</keyword>
<dbReference type="AlphaFoldDB" id="A0A7J5A8C1"/>
<sequence>MKILLFGLGSRGDIEPLFSIGETLKEKEHDVVYVFPEQFREMVELTNSTFYGFTSEFIEVLLESENSKTITSRKGTLIKRIKSLFVLAKKSIRINKEVTLTQKEIIDKEKPNYVFFNQKCVYPIIWGIRNQNRSIFIHPFPCFLHPVKHHSFISFSGGGNYGKYLNLFSYKLQLFIFSLAIYYSTRSISKNEFKKITPKQIRKHLITKTLSMYTVSSSLFEKPKYWNQNAKIIGFTERNKRTNWEPQEELLRFLKYNSKQKIVFITFGSISNPNPKKITQFIIDTISKHNIPAIINTSWGGLVKLENCSENIYFTENIPYDWVFPKVHSVIHHGGAGTTHSAIKYGCSSLIIPHFIDQFYWNKVVAEKKLGPKGVSIKKLNATVFEKLLLDLLKNTEYKKNAMTFSNKLKKESKSVSFTNIN</sequence>
<dbReference type="OrthoDB" id="764352at2"/>
<dbReference type="GO" id="GO:0005975">
    <property type="term" value="P:carbohydrate metabolic process"/>
    <property type="evidence" value="ECO:0007669"/>
    <property type="project" value="InterPro"/>
</dbReference>
<dbReference type="Pfam" id="PF03033">
    <property type="entry name" value="Glyco_transf_28"/>
    <property type="match status" value="1"/>
</dbReference>
<dbReference type="InterPro" id="IPR004276">
    <property type="entry name" value="GlycoTrans_28_N"/>
</dbReference>
<dbReference type="FunFam" id="3.40.50.2000:FF:000009">
    <property type="entry name" value="Sterol 3-beta-glucosyltransferase UGT80A2"/>
    <property type="match status" value="1"/>
</dbReference>
<reference evidence="3 4" key="1">
    <citation type="submission" date="2019-09" db="EMBL/GenBank/DDBJ databases">
        <authorList>
            <person name="Cao W.R."/>
        </authorList>
    </citation>
    <scope>NUCLEOTIDE SEQUENCE [LARGE SCALE GENOMIC DNA]</scope>
    <source>
        <strain evidence="4">a4</strain>
    </source>
</reference>
<evidence type="ECO:0000259" key="1">
    <source>
        <dbReference type="Pfam" id="PF03033"/>
    </source>
</evidence>
<dbReference type="InterPro" id="IPR050426">
    <property type="entry name" value="Glycosyltransferase_28"/>
</dbReference>
<evidence type="ECO:0000313" key="3">
    <source>
        <dbReference type="EMBL" id="KAB1153379.1"/>
    </source>
</evidence>
<name>A0A7J5A8C1_9FLAO</name>
<organism evidence="3 4">
    <name type="scientific">Tenacibaculum aiptasiae</name>
    <dbReference type="NCBI Taxonomy" id="426481"/>
    <lineage>
        <taxon>Bacteria</taxon>
        <taxon>Pseudomonadati</taxon>
        <taxon>Bacteroidota</taxon>
        <taxon>Flavobacteriia</taxon>
        <taxon>Flavobacteriales</taxon>
        <taxon>Flavobacteriaceae</taxon>
        <taxon>Tenacibaculum</taxon>
    </lineage>
</organism>
<dbReference type="GO" id="GO:0016758">
    <property type="term" value="F:hexosyltransferase activity"/>
    <property type="evidence" value="ECO:0007669"/>
    <property type="project" value="InterPro"/>
</dbReference>
<evidence type="ECO:0000259" key="2">
    <source>
        <dbReference type="Pfam" id="PF06722"/>
    </source>
</evidence>
<dbReference type="CDD" id="cd03784">
    <property type="entry name" value="GT1_Gtf-like"/>
    <property type="match status" value="1"/>
</dbReference>
<protein>
    <submittedName>
        <fullName evidence="3">Glycosyltransferase family 1 protein</fullName>
    </submittedName>
</protein>
<feature type="domain" description="Erythromycin biosynthesis protein CIII-like C-terminal" evidence="2">
    <location>
        <begin position="299"/>
        <end position="407"/>
    </location>
</feature>
<dbReference type="InterPro" id="IPR002213">
    <property type="entry name" value="UDP_glucos_trans"/>
</dbReference>
<dbReference type="Pfam" id="PF06722">
    <property type="entry name" value="EryCIII-like_C"/>
    <property type="match status" value="1"/>
</dbReference>
<dbReference type="Proteomes" id="UP000467305">
    <property type="component" value="Unassembled WGS sequence"/>
</dbReference>
<comment type="caution">
    <text evidence="3">The sequence shown here is derived from an EMBL/GenBank/DDBJ whole genome shotgun (WGS) entry which is preliminary data.</text>
</comment>
<proteinExistence type="predicted"/>
<dbReference type="EMBL" id="WAAU01000035">
    <property type="protein sequence ID" value="KAB1153379.1"/>
    <property type="molecule type" value="Genomic_DNA"/>
</dbReference>
<dbReference type="GO" id="GO:0008194">
    <property type="term" value="F:UDP-glycosyltransferase activity"/>
    <property type="evidence" value="ECO:0007669"/>
    <property type="project" value="InterPro"/>
</dbReference>